<dbReference type="Proteomes" id="UP001381693">
    <property type="component" value="Unassembled WGS sequence"/>
</dbReference>
<organism evidence="2 3">
    <name type="scientific">Halocaridina rubra</name>
    <name type="common">Hawaiian red shrimp</name>
    <dbReference type="NCBI Taxonomy" id="373956"/>
    <lineage>
        <taxon>Eukaryota</taxon>
        <taxon>Metazoa</taxon>
        <taxon>Ecdysozoa</taxon>
        <taxon>Arthropoda</taxon>
        <taxon>Crustacea</taxon>
        <taxon>Multicrustacea</taxon>
        <taxon>Malacostraca</taxon>
        <taxon>Eumalacostraca</taxon>
        <taxon>Eucarida</taxon>
        <taxon>Decapoda</taxon>
        <taxon>Pleocyemata</taxon>
        <taxon>Caridea</taxon>
        <taxon>Atyoidea</taxon>
        <taxon>Atyidae</taxon>
        <taxon>Halocaridina</taxon>
    </lineage>
</organism>
<feature type="non-terminal residue" evidence="2">
    <location>
        <position position="111"/>
    </location>
</feature>
<gene>
    <name evidence="2" type="ORF">SK128_017191</name>
</gene>
<dbReference type="AlphaFoldDB" id="A0AAN8WEA7"/>
<keyword evidence="1" id="KW-0732">Signal</keyword>
<evidence type="ECO:0000313" key="3">
    <source>
        <dbReference type="Proteomes" id="UP001381693"/>
    </source>
</evidence>
<sequence length="111" mass="12285">MDLLKWVLQRLFLGLLVFVALSCSSSSYSSPARELMLGDMDYNLAAAAGLYEICPTEEIGVLHGLPQIYCKTCGQKCNNGGGICTQVIQRIENQNWHRGCTCQIDKEIPVM</sequence>
<proteinExistence type="predicted"/>
<dbReference type="PROSITE" id="PS51257">
    <property type="entry name" value="PROKAR_LIPOPROTEIN"/>
    <property type="match status" value="1"/>
</dbReference>
<feature type="signal peptide" evidence="1">
    <location>
        <begin position="1"/>
        <end position="22"/>
    </location>
</feature>
<dbReference type="EMBL" id="JAXCGZ010021035">
    <property type="protein sequence ID" value="KAK7060691.1"/>
    <property type="molecule type" value="Genomic_DNA"/>
</dbReference>
<reference evidence="2 3" key="1">
    <citation type="submission" date="2023-11" db="EMBL/GenBank/DDBJ databases">
        <title>Halocaridina rubra genome assembly.</title>
        <authorList>
            <person name="Smith C."/>
        </authorList>
    </citation>
    <scope>NUCLEOTIDE SEQUENCE [LARGE SCALE GENOMIC DNA]</scope>
    <source>
        <strain evidence="2">EP-1</strain>
        <tissue evidence="2">Whole</tissue>
    </source>
</reference>
<keyword evidence="3" id="KW-1185">Reference proteome</keyword>
<evidence type="ECO:0000256" key="1">
    <source>
        <dbReference type="SAM" id="SignalP"/>
    </source>
</evidence>
<accession>A0AAN8WEA7</accession>
<evidence type="ECO:0000313" key="2">
    <source>
        <dbReference type="EMBL" id="KAK7060691.1"/>
    </source>
</evidence>
<name>A0AAN8WEA7_HALRR</name>
<comment type="caution">
    <text evidence="2">The sequence shown here is derived from an EMBL/GenBank/DDBJ whole genome shotgun (WGS) entry which is preliminary data.</text>
</comment>
<feature type="chain" id="PRO_5043024422" evidence="1">
    <location>
        <begin position="23"/>
        <end position="111"/>
    </location>
</feature>
<protein>
    <submittedName>
        <fullName evidence="2">Uncharacterized protein</fullName>
    </submittedName>
</protein>